<evidence type="ECO:0000313" key="1">
    <source>
        <dbReference type="EMBL" id="KAA1102922.1"/>
    </source>
</evidence>
<comment type="caution">
    <text evidence="1">The sequence shown here is derived from an EMBL/GenBank/DDBJ whole genome shotgun (WGS) entry which is preliminary data.</text>
</comment>
<organism evidence="1 2">
    <name type="scientific">Puccinia graminis f. sp. tritici</name>
    <dbReference type="NCBI Taxonomy" id="56615"/>
    <lineage>
        <taxon>Eukaryota</taxon>
        <taxon>Fungi</taxon>
        <taxon>Dikarya</taxon>
        <taxon>Basidiomycota</taxon>
        <taxon>Pucciniomycotina</taxon>
        <taxon>Pucciniomycetes</taxon>
        <taxon>Pucciniales</taxon>
        <taxon>Pucciniaceae</taxon>
        <taxon>Puccinia</taxon>
    </lineage>
</organism>
<sequence>MFQGENPLRSPGKLLLIKRTEKTLKLSEIDDALLLLVCSFHEAQLSESKLVASTFMYHISYRHSSGPIHSKLAKRRAWLKVGLIGAESDAERLIGSFWNITFNVLVLESAVTRKGNPICCPMIFISGTILFSYKR</sequence>
<dbReference type="Proteomes" id="UP000325313">
    <property type="component" value="Unassembled WGS sequence"/>
</dbReference>
<dbReference type="EMBL" id="VDEP01000337">
    <property type="protein sequence ID" value="KAA1102922.1"/>
    <property type="molecule type" value="Genomic_DNA"/>
</dbReference>
<gene>
    <name evidence="1" type="ORF">PGTUg99_037329</name>
</gene>
<reference evidence="1 2" key="1">
    <citation type="submission" date="2019-05" db="EMBL/GenBank/DDBJ databases">
        <title>Emergence of the Ug99 lineage of the wheat stem rust pathogen through somatic hybridization.</title>
        <authorList>
            <person name="Li F."/>
            <person name="Upadhyaya N.M."/>
            <person name="Sperschneider J."/>
            <person name="Matny O."/>
            <person name="Nguyen-Phuc H."/>
            <person name="Mago R."/>
            <person name="Raley C."/>
            <person name="Miller M.E."/>
            <person name="Silverstein K.A.T."/>
            <person name="Henningsen E."/>
            <person name="Hirsch C.D."/>
            <person name="Visser B."/>
            <person name="Pretorius Z.A."/>
            <person name="Steffenson B.J."/>
            <person name="Schwessinger B."/>
            <person name="Dodds P.N."/>
            <person name="Figueroa M."/>
        </authorList>
    </citation>
    <scope>NUCLEOTIDE SEQUENCE [LARGE SCALE GENOMIC DNA]</scope>
    <source>
        <strain evidence="1 2">Ug99</strain>
    </source>
</reference>
<accession>A0A5B0PQD3</accession>
<protein>
    <submittedName>
        <fullName evidence="1">Uncharacterized protein</fullName>
    </submittedName>
</protein>
<dbReference type="AlphaFoldDB" id="A0A5B0PQD3"/>
<evidence type="ECO:0000313" key="2">
    <source>
        <dbReference type="Proteomes" id="UP000325313"/>
    </source>
</evidence>
<name>A0A5B0PQD3_PUCGR</name>
<proteinExistence type="predicted"/>